<name>A0A223I1H9_THETR</name>
<evidence type="ECO:0000256" key="1">
    <source>
        <dbReference type="SAM" id="MobiDB-lite"/>
    </source>
</evidence>
<dbReference type="EMBL" id="CP016893">
    <property type="protein sequence ID" value="AST58365.1"/>
    <property type="molecule type" value="Genomic_DNA"/>
</dbReference>
<evidence type="ECO:0000313" key="2">
    <source>
        <dbReference type="EMBL" id="AST58365.1"/>
    </source>
</evidence>
<dbReference type="Proteomes" id="UP000214975">
    <property type="component" value="Chromosome"/>
</dbReference>
<proteinExistence type="predicted"/>
<dbReference type="GO" id="GO:0016829">
    <property type="term" value="F:lyase activity"/>
    <property type="evidence" value="ECO:0007669"/>
    <property type="project" value="UniProtKB-KW"/>
</dbReference>
<feature type="region of interest" description="Disordered" evidence="1">
    <location>
        <begin position="1"/>
        <end position="44"/>
    </location>
</feature>
<evidence type="ECO:0000313" key="3">
    <source>
        <dbReference type="Proteomes" id="UP000214975"/>
    </source>
</evidence>
<dbReference type="RefSeq" id="WP_257789817.1">
    <property type="nucleotide sequence ID" value="NZ_CP016893.1"/>
</dbReference>
<protein>
    <submittedName>
        <fullName evidence="2">Streptogramin lyase</fullName>
    </submittedName>
</protein>
<dbReference type="AlphaFoldDB" id="A0A223I1H9"/>
<reference evidence="2 3" key="1">
    <citation type="submission" date="2016-08" db="EMBL/GenBank/DDBJ databases">
        <title>A novel genetic cassette of butanologenic Thermoanaerobacterium thermosaccharolyticum that directly convert cellulose to butanol.</title>
        <authorList>
            <person name="Li T."/>
            <person name="He J."/>
        </authorList>
    </citation>
    <scope>NUCLEOTIDE SEQUENCE [LARGE SCALE GENOMIC DNA]</scope>
    <source>
        <strain evidence="2 3">TG57</strain>
    </source>
</reference>
<accession>A0A223I1H9</accession>
<organism evidence="2 3">
    <name type="scientific">Thermoanaerobacterium thermosaccharolyticum</name>
    <name type="common">Clostridium thermosaccharolyticum</name>
    <dbReference type="NCBI Taxonomy" id="1517"/>
    <lineage>
        <taxon>Bacteria</taxon>
        <taxon>Bacillati</taxon>
        <taxon>Bacillota</taxon>
        <taxon>Clostridia</taxon>
        <taxon>Thermoanaerobacterales</taxon>
        <taxon>Thermoanaerobacteraceae</taxon>
        <taxon>Thermoanaerobacterium</taxon>
    </lineage>
</organism>
<keyword evidence="2" id="KW-0456">Lyase</keyword>
<gene>
    <name evidence="2" type="ORF">Thert_02484</name>
</gene>
<sequence>MTMPVESKGGNHVALHKGGSVLDEKQNKQPKGKFGMTTPAGLKS</sequence>